<feature type="transmembrane region" description="Helical" evidence="1">
    <location>
        <begin position="128"/>
        <end position="147"/>
    </location>
</feature>
<feature type="transmembrane region" description="Helical" evidence="1">
    <location>
        <begin position="188"/>
        <end position="209"/>
    </location>
</feature>
<evidence type="ECO:0000313" key="3">
    <source>
        <dbReference type="Proteomes" id="UP000535415"/>
    </source>
</evidence>
<keyword evidence="1" id="KW-1133">Transmembrane helix</keyword>
<protein>
    <submittedName>
        <fullName evidence="2">Uncharacterized protein</fullName>
    </submittedName>
</protein>
<dbReference type="AlphaFoldDB" id="A0A7W9BHI4"/>
<reference evidence="2 3" key="1">
    <citation type="submission" date="2020-08" db="EMBL/GenBank/DDBJ databases">
        <title>Genomic Encyclopedia of Type Strains, Phase IV (KMG-IV): sequencing the most valuable type-strain genomes for metagenomic binning, comparative biology and taxonomic classification.</title>
        <authorList>
            <person name="Goeker M."/>
        </authorList>
    </citation>
    <scope>NUCLEOTIDE SEQUENCE [LARGE SCALE GENOMIC DNA]</scope>
    <source>
        <strain evidence="2 3">DSM 101064</strain>
    </source>
</reference>
<keyword evidence="3" id="KW-1185">Reference proteome</keyword>
<evidence type="ECO:0000256" key="1">
    <source>
        <dbReference type="SAM" id="Phobius"/>
    </source>
</evidence>
<keyword evidence="1" id="KW-0812">Transmembrane</keyword>
<dbReference type="Proteomes" id="UP000535415">
    <property type="component" value="Unassembled WGS sequence"/>
</dbReference>
<proteinExistence type="predicted"/>
<feature type="transmembrane region" description="Helical" evidence="1">
    <location>
        <begin position="59"/>
        <end position="76"/>
    </location>
</feature>
<organism evidence="2 3">
    <name type="scientific">Yoonia ponticola</name>
    <dbReference type="NCBI Taxonomy" id="1524255"/>
    <lineage>
        <taxon>Bacteria</taxon>
        <taxon>Pseudomonadati</taxon>
        <taxon>Pseudomonadota</taxon>
        <taxon>Alphaproteobacteria</taxon>
        <taxon>Rhodobacterales</taxon>
        <taxon>Paracoccaceae</taxon>
        <taxon>Yoonia</taxon>
    </lineage>
</organism>
<feature type="transmembrane region" description="Helical" evidence="1">
    <location>
        <begin position="20"/>
        <end position="38"/>
    </location>
</feature>
<name>A0A7W9BHI4_9RHOB</name>
<evidence type="ECO:0000313" key="2">
    <source>
        <dbReference type="EMBL" id="MBB5720658.1"/>
    </source>
</evidence>
<feature type="transmembrane region" description="Helical" evidence="1">
    <location>
        <begin position="221"/>
        <end position="244"/>
    </location>
</feature>
<dbReference type="RefSeq" id="WP_343042623.1">
    <property type="nucleotide sequence ID" value="NZ_JACIJM010000001.1"/>
</dbReference>
<dbReference type="EMBL" id="JACIJM010000001">
    <property type="protein sequence ID" value="MBB5720658.1"/>
    <property type="molecule type" value="Genomic_DNA"/>
</dbReference>
<sequence length="267" mass="29111">MILLIILPSSLLPSSAGDSRAVVMLVALFAAIFTIAEYSSQSPSLIEFRDAPPYNRVRFIGVFVSVAAMSIILGGGNGSSPSTFVLFFDVIGERIGNSIDFPYSPVRLMLVMMPYDTSPAVIDSLRTAAGLSYFVSLVSLVVFIGLLRSRIWPRRSKTFNVWINLPTFDPTIGGDVVDRLNRDSVVNLILGTLLPFMIPAMLKAAWTIIDPISFDDPQTLIWIVVIWAFLPASLLMRGVALARVAGMIHMQRKKAYAAAAAEGMLPV</sequence>
<keyword evidence="1" id="KW-0472">Membrane</keyword>
<gene>
    <name evidence="2" type="ORF">FHS72_000262</name>
</gene>
<accession>A0A7W9BHI4</accession>
<comment type="caution">
    <text evidence="2">The sequence shown here is derived from an EMBL/GenBank/DDBJ whole genome shotgun (WGS) entry which is preliminary data.</text>
</comment>